<organism evidence="2 3">
    <name type="scientific">Athelia psychrophila</name>
    <dbReference type="NCBI Taxonomy" id="1759441"/>
    <lineage>
        <taxon>Eukaryota</taxon>
        <taxon>Fungi</taxon>
        <taxon>Dikarya</taxon>
        <taxon>Basidiomycota</taxon>
        <taxon>Agaricomycotina</taxon>
        <taxon>Agaricomycetes</taxon>
        <taxon>Agaricomycetidae</taxon>
        <taxon>Atheliales</taxon>
        <taxon>Atheliaceae</taxon>
        <taxon>Athelia</taxon>
    </lineage>
</organism>
<protein>
    <submittedName>
        <fullName evidence="2">Uncharacterized protein</fullName>
    </submittedName>
</protein>
<reference evidence="2 3" key="1">
    <citation type="journal article" date="2016" name="Mol. Biol. Evol.">
        <title>Comparative Genomics of Early-Diverging Mushroom-Forming Fungi Provides Insights into the Origins of Lignocellulose Decay Capabilities.</title>
        <authorList>
            <person name="Nagy L.G."/>
            <person name="Riley R."/>
            <person name="Tritt A."/>
            <person name="Adam C."/>
            <person name="Daum C."/>
            <person name="Floudas D."/>
            <person name="Sun H."/>
            <person name="Yadav J.S."/>
            <person name="Pangilinan J."/>
            <person name="Larsson K.H."/>
            <person name="Matsuura K."/>
            <person name="Barry K."/>
            <person name="Labutti K."/>
            <person name="Kuo R."/>
            <person name="Ohm R.A."/>
            <person name="Bhattacharya S.S."/>
            <person name="Shirouzu T."/>
            <person name="Yoshinaga Y."/>
            <person name="Martin F.M."/>
            <person name="Grigoriev I.V."/>
            <person name="Hibbett D.S."/>
        </authorList>
    </citation>
    <scope>NUCLEOTIDE SEQUENCE [LARGE SCALE GENOMIC DNA]</scope>
    <source>
        <strain evidence="2 3">CBS 109695</strain>
    </source>
</reference>
<gene>
    <name evidence="2" type="ORF">FIBSPDRAFT_875441</name>
    <name evidence="1" type="ORF">FIBSPDRAFT_877393</name>
</gene>
<keyword evidence="3" id="KW-1185">Reference proteome</keyword>
<proteinExistence type="predicted"/>
<dbReference type="EMBL" id="KV417830">
    <property type="protein sequence ID" value="KZP05585.1"/>
    <property type="molecule type" value="Genomic_DNA"/>
</dbReference>
<dbReference type="EMBL" id="KV417751">
    <property type="protein sequence ID" value="KZP07433.1"/>
    <property type="molecule type" value="Genomic_DNA"/>
</dbReference>
<name>A0A167XPK0_9AGAM</name>
<accession>A0A167XPK0</accession>
<sequence length="54" mass="5812">MDGLMGAEHVANARARRENASLALIAHRGAGRHPSRLRCSLFAIVLSPHTPTSH</sequence>
<dbReference type="AlphaFoldDB" id="A0A167XPK0"/>
<dbReference type="Proteomes" id="UP000076532">
    <property type="component" value="Unassembled WGS sequence"/>
</dbReference>
<evidence type="ECO:0000313" key="1">
    <source>
        <dbReference type="EMBL" id="KZP05585.1"/>
    </source>
</evidence>
<evidence type="ECO:0000313" key="2">
    <source>
        <dbReference type="EMBL" id="KZP07433.1"/>
    </source>
</evidence>
<evidence type="ECO:0000313" key="3">
    <source>
        <dbReference type="Proteomes" id="UP000076532"/>
    </source>
</evidence>